<evidence type="ECO:0000256" key="1">
    <source>
        <dbReference type="ARBA" id="ARBA00022603"/>
    </source>
</evidence>
<keyword evidence="6" id="KW-0830">Ubiquinone</keyword>
<feature type="binding site" evidence="5">
    <location>
        <position position="120"/>
    </location>
    <ligand>
        <name>S-adenosyl-L-methionine</name>
        <dbReference type="ChEBI" id="CHEBI:59789"/>
    </ligand>
</feature>
<dbReference type="NCBIfam" id="TIGR01983">
    <property type="entry name" value="UbiG"/>
    <property type="match status" value="1"/>
</dbReference>
<dbReference type="KEGG" id="frc:KX01_127"/>
<feature type="binding site" evidence="5">
    <location>
        <position position="35"/>
    </location>
    <ligand>
        <name>S-adenosyl-L-methionine</name>
        <dbReference type="ChEBI" id="CHEBI:59789"/>
    </ligand>
</feature>
<comment type="catalytic activity">
    <reaction evidence="5">
        <text>a 3-(all-trans-polyprenyl)benzene-1,2-diol + S-adenosyl-L-methionine = a 2-methoxy-6-(all-trans-polyprenyl)phenol + S-adenosyl-L-homocysteine + H(+)</text>
        <dbReference type="Rhea" id="RHEA:31411"/>
        <dbReference type="Rhea" id="RHEA-COMP:9550"/>
        <dbReference type="Rhea" id="RHEA-COMP:9551"/>
        <dbReference type="ChEBI" id="CHEBI:15378"/>
        <dbReference type="ChEBI" id="CHEBI:57856"/>
        <dbReference type="ChEBI" id="CHEBI:59789"/>
        <dbReference type="ChEBI" id="CHEBI:62729"/>
        <dbReference type="ChEBI" id="CHEBI:62731"/>
        <dbReference type="EC" id="2.1.1.222"/>
    </reaction>
</comment>
<dbReference type="UniPathway" id="UPA00232"/>
<dbReference type="SUPFAM" id="SSF53335">
    <property type="entry name" value="S-adenosyl-L-methionine-dependent methyltransferases"/>
    <property type="match status" value="1"/>
</dbReference>
<dbReference type="STRING" id="1542390.KX01_127"/>
<dbReference type="InterPro" id="IPR029063">
    <property type="entry name" value="SAM-dependent_MTases_sf"/>
</dbReference>
<reference evidence="7" key="1">
    <citation type="submission" date="2014-10" db="EMBL/GenBank/DDBJ databases">
        <authorList>
            <person name="Kuske C.R."/>
            <person name="Challacombe J.F."/>
            <person name="Daligault H.E."/>
            <person name="Davenport K.W."/>
            <person name="Johnson S.L."/>
            <person name="Siddaramappa S."/>
            <person name="Petersen J.M."/>
        </authorList>
    </citation>
    <scope>NUCLEOTIDE SEQUENCE [LARGE SCALE GENOMIC DNA]</scope>
    <source>
        <strain evidence="7">CA97-1460</strain>
    </source>
</reference>
<keyword evidence="4 5" id="KW-0949">S-adenosyl-L-methionine</keyword>
<dbReference type="EC" id="2.1.1.222" evidence="5"/>
<dbReference type="PANTHER" id="PTHR43464">
    <property type="entry name" value="METHYLTRANSFERASE"/>
    <property type="match status" value="1"/>
</dbReference>
<keyword evidence="3 5" id="KW-0831">Ubiquinone biosynthesis</keyword>
<proteinExistence type="inferred from homology"/>
<feature type="binding site" evidence="5">
    <location>
        <position position="75"/>
    </location>
    <ligand>
        <name>S-adenosyl-L-methionine</name>
        <dbReference type="ChEBI" id="CHEBI:59789"/>
    </ligand>
</feature>
<dbReference type="GO" id="GO:0061542">
    <property type="term" value="F:3-demethylubiquinol 3-O-methyltransferase activity"/>
    <property type="evidence" value="ECO:0007669"/>
    <property type="project" value="UniProtKB-UniRule"/>
</dbReference>
<evidence type="ECO:0000313" key="7">
    <source>
        <dbReference type="Proteomes" id="UP000182521"/>
    </source>
</evidence>
<accession>A0A1J0KSY5</accession>
<protein>
    <recommendedName>
        <fullName evidence="5">Ubiquinone biosynthesis O-methyltransferase</fullName>
    </recommendedName>
    <alternativeName>
        <fullName evidence="5">2-polyprenyl-6-hydroxyphenol methylase</fullName>
        <ecNumber evidence="5">2.1.1.222</ecNumber>
    </alternativeName>
    <alternativeName>
        <fullName evidence="5">3-demethylubiquinone 3-O-methyltransferase</fullName>
        <ecNumber evidence="5">2.1.1.64</ecNumber>
    </alternativeName>
</protein>
<dbReference type="HAMAP" id="MF_00472">
    <property type="entry name" value="UbiG"/>
    <property type="match status" value="1"/>
</dbReference>
<sequence>MNINTKEVEKFSQLSQEWWNLEGPLKTLHQVNPLRLEFIEKFCSLTNKNILDIGCGGGILAEALARKDAKVSALDASSKAIEVAKEHSQLTGLKINYYNNTIEEFTNINKNDSFDIVTCMEMLEHVPNPESIIIEAAKLVKKDGYLFVSTLNRNLKSYLLSIITAEHILKMVPKGTHEYSKFIKPYELTKIAEANDLKPVEIIGIHYNPLKKDFYLGKNVDVNYIIAFKKI</sequence>
<evidence type="ECO:0000313" key="6">
    <source>
        <dbReference type="EMBL" id="APC96740.1"/>
    </source>
</evidence>
<evidence type="ECO:0000256" key="5">
    <source>
        <dbReference type="HAMAP-Rule" id="MF_00472"/>
    </source>
</evidence>
<keyword evidence="2 5" id="KW-0808">Transferase</keyword>
<keyword evidence="7" id="KW-1185">Reference proteome</keyword>
<comment type="function">
    <text evidence="5">O-methyltransferase that catalyzes the 2 O-methylation steps in the ubiquinone biosynthetic pathway.</text>
</comment>
<gene>
    <name evidence="5 6" type="primary">ubiG</name>
    <name evidence="6" type="ORF">KX01_127</name>
</gene>
<keyword evidence="1 5" id="KW-0489">Methyltransferase</keyword>
<comment type="similarity">
    <text evidence="5">Belongs to the methyltransferase superfamily. UbiG/COQ3 family.</text>
</comment>
<dbReference type="InterPro" id="IPR010233">
    <property type="entry name" value="UbiG_MeTrfase"/>
</dbReference>
<dbReference type="GO" id="GO:0102208">
    <property type="term" value="F:2-polyprenyl-6-hydroxyphenol methylase activity"/>
    <property type="evidence" value="ECO:0007669"/>
    <property type="project" value="UniProtKB-EC"/>
</dbReference>
<dbReference type="CDD" id="cd02440">
    <property type="entry name" value="AdoMet_MTases"/>
    <property type="match status" value="1"/>
</dbReference>
<dbReference type="PANTHER" id="PTHR43464:SF19">
    <property type="entry name" value="UBIQUINONE BIOSYNTHESIS O-METHYLTRANSFERASE, MITOCHONDRIAL"/>
    <property type="match status" value="1"/>
</dbReference>
<evidence type="ECO:0000256" key="3">
    <source>
        <dbReference type="ARBA" id="ARBA00022688"/>
    </source>
</evidence>
<evidence type="ECO:0000256" key="4">
    <source>
        <dbReference type="ARBA" id="ARBA00022691"/>
    </source>
</evidence>
<dbReference type="GO" id="GO:0010420">
    <property type="term" value="F:polyprenyldihydroxybenzoate methyltransferase activity"/>
    <property type="evidence" value="ECO:0007669"/>
    <property type="project" value="InterPro"/>
</dbReference>
<name>A0A1J0KSY5_9GAMM</name>
<organism evidence="6 7">
    <name type="scientific">Francisella frigiditurris</name>
    <dbReference type="NCBI Taxonomy" id="1542390"/>
    <lineage>
        <taxon>Bacteria</taxon>
        <taxon>Pseudomonadati</taxon>
        <taxon>Pseudomonadota</taxon>
        <taxon>Gammaproteobacteria</taxon>
        <taxon>Thiotrichales</taxon>
        <taxon>Francisellaceae</taxon>
        <taxon>Francisella</taxon>
    </lineage>
</organism>
<dbReference type="GO" id="GO:0032259">
    <property type="term" value="P:methylation"/>
    <property type="evidence" value="ECO:0007669"/>
    <property type="project" value="UniProtKB-KW"/>
</dbReference>
<dbReference type="Proteomes" id="UP000182521">
    <property type="component" value="Chromosome"/>
</dbReference>
<comment type="pathway">
    <text evidence="5">Cofactor biosynthesis; ubiquinone biosynthesis.</text>
</comment>
<comment type="catalytic activity">
    <reaction evidence="5">
        <text>a 3-demethylubiquinol + S-adenosyl-L-methionine = a ubiquinol + S-adenosyl-L-homocysteine + H(+)</text>
        <dbReference type="Rhea" id="RHEA:44380"/>
        <dbReference type="Rhea" id="RHEA-COMP:9566"/>
        <dbReference type="Rhea" id="RHEA-COMP:10914"/>
        <dbReference type="ChEBI" id="CHEBI:15378"/>
        <dbReference type="ChEBI" id="CHEBI:17976"/>
        <dbReference type="ChEBI" id="CHEBI:57856"/>
        <dbReference type="ChEBI" id="CHEBI:59789"/>
        <dbReference type="ChEBI" id="CHEBI:84422"/>
        <dbReference type="EC" id="2.1.1.64"/>
    </reaction>
</comment>
<dbReference type="FunFam" id="3.40.50.150:FF:000028">
    <property type="entry name" value="Ubiquinone biosynthesis O-methyltransferase"/>
    <property type="match status" value="1"/>
</dbReference>
<dbReference type="AlphaFoldDB" id="A0A1J0KSY5"/>
<dbReference type="Gene3D" id="3.40.50.150">
    <property type="entry name" value="Vaccinia Virus protein VP39"/>
    <property type="match status" value="1"/>
</dbReference>
<dbReference type="EC" id="2.1.1.64" evidence="5"/>
<feature type="binding site" evidence="5">
    <location>
        <position position="54"/>
    </location>
    <ligand>
        <name>S-adenosyl-L-methionine</name>
        <dbReference type="ChEBI" id="CHEBI:59789"/>
    </ligand>
</feature>
<dbReference type="Pfam" id="PF13489">
    <property type="entry name" value="Methyltransf_23"/>
    <property type="match status" value="1"/>
</dbReference>
<dbReference type="EMBL" id="CP009654">
    <property type="protein sequence ID" value="APC96740.1"/>
    <property type="molecule type" value="Genomic_DNA"/>
</dbReference>
<evidence type="ECO:0000256" key="2">
    <source>
        <dbReference type="ARBA" id="ARBA00022679"/>
    </source>
</evidence>